<dbReference type="GO" id="GO:0016740">
    <property type="term" value="F:transferase activity"/>
    <property type="evidence" value="ECO:0007669"/>
    <property type="project" value="UniProtKB-ARBA"/>
</dbReference>
<dbReference type="Gene3D" id="1.20.120.1630">
    <property type="match status" value="1"/>
</dbReference>
<gene>
    <name evidence="6" type="ORF">NMK_2385</name>
</gene>
<feature type="transmembrane region" description="Helical" evidence="5">
    <location>
        <begin position="119"/>
        <end position="152"/>
    </location>
</feature>
<dbReference type="EMBL" id="BDOQ01000009">
    <property type="protein sequence ID" value="GBG14784.1"/>
    <property type="molecule type" value="Genomic_DNA"/>
</dbReference>
<evidence type="ECO:0000313" key="7">
    <source>
        <dbReference type="Proteomes" id="UP000245081"/>
    </source>
</evidence>
<keyword evidence="3 5" id="KW-1133">Transmembrane helix</keyword>
<comment type="caution">
    <text evidence="6">The sequence shown here is derived from an EMBL/GenBank/DDBJ whole genome shotgun (WGS) entry which is preliminary data.</text>
</comment>
<feature type="transmembrane region" description="Helical" evidence="5">
    <location>
        <begin position="69"/>
        <end position="91"/>
    </location>
</feature>
<dbReference type="Proteomes" id="UP000245081">
    <property type="component" value="Unassembled WGS sequence"/>
</dbReference>
<evidence type="ECO:0000313" key="6">
    <source>
        <dbReference type="EMBL" id="GBG14784.1"/>
    </source>
</evidence>
<dbReference type="Pfam" id="PF04191">
    <property type="entry name" value="PEMT"/>
    <property type="match status" value="1"/>
</dbReference>
<keyword evidence="2 5" id="KW-0812">Transmembrane</keyword>
<reference evidence="6 7" key="1">
    <citation type="journal article" date="2018" name="Environ. Microbiol.">
        <title>Isolation and genomic characterization of Novimethylophilus kurashikiensis gen. nov. sp. nov., a new lanthanide-dependent methylotrophic species of Methylophilaceae.</title>
        <authorList>
            <person name="Lv H."/>
            <person name="Sahin N."/>
            <person name="Tani A."/>
        </authorList>
    </citation>
    <scope>NUCLEOTIDE SEQUENCE [LARGE SCALE GENOMIC DNA]</scope>
    <source>
        <strain evidence="6 7">La2-4</strain>
    </source>
</reference>
<dbReference type="InterPro" id="IPR007318">
    <property type="entry name" value="Phopholipid_MeTrfase"/>
</dbReference>
<name>A0A2R5FE73_9PROT</name>
<accession>A0A2R5FE73</accession>
<dbReference type="PANTHER" id="PTHR12714">
    <property type="entry name" value="PROTEIN-S ISOPRENYLCYSTEINE O-METHYLTRANSFERASE"/>
    <property type="match status" value="1"/>
</dbReference>
<keyword evidence="7" id="KW-1185">Reference proteome</keyword>
<feature type="transmembrane region" description="Helical" evidence="5">
    <location>
        <begin position="35"/>
        <end position="57"/>
    </location>
</feature>
<evidence type="ECO:0000256" key="4">
    <source>
        <dbReference type="ARBA" id="ARBA00023136"/>
    </source>
</evidence>
<dbReference type="GO" id="GO:0012505">
    <property type="term" value="C:endomembrane system"/>
    <property type="evidence" value="ECO:0007669"/>
    <property type="project" value="UniProtKB-SubCell"/>
</dbReference>
<comment type="subcellular location">
    <subcellularLocation>
        <location evidence="1">Endomembrane system</location>
        <topology evidence="1">Multi-pass membrane protein</topology>
    </subcellularLocation>
</comment>
<proteinExistence type="predicted"/>
<evidence type="ECO:0000256" key="2">
    <source>
        <dbReference type="ARBA" id="ARBA00022692"/>
    </source>
</evidence>
<dbReference type="AlphaFoldDB" id="A0A2R5FE73"/>
<feature type="transmembrane region" description="Helical" evidence="5">
    <location>
        <begin position="186"/>
        <end position="206"/>
    </location>
</feature>
<feature type="transmembrane region" description="Helical" evidence="5">
    <location>
        <begin position="212"/>
        <end position="232"/>
    </location>
</feature>
<organism evidence="6 7">
    <name type="scientific">Novimethylophilus kurashikiensis</name>
    <dbReference type="NCBI Taxonomy" id="1825523"/>
    <lineage>
        <taxon>Bacteria</taxon>
        <taxon>Pseudomonadati</taxon>
        <taxon>Pseudomonadota</taxon>
        <taxon>Betaproteobacteria</taxon>
        <taxon>Nitrosomonadales</taxon>
        <taxon>Methylophilaceae</taxon>
        <taxon>Novimethylophilus</taxon>
    </lineage>
</organism>
<keyword evidence="4 5" id="KW-0472">Membrane</keyword>
<protein>
    <submittedName>
        <fullName evidence="6">Membrane protein</fullName>
    </submittedName>
</protein>
<dbReference type="RefSeq" id="WP_109015956.1">
    <property type="nucleotide sequence ID" value="NZ_BDOQ01000009.1"/>
</dbReference>
<evidence type="ECO:0000256" key="1">
    <source>
        <dbReference type="ARBA" id="ARBA00004127"/>
    </source>
</evidence>
<dbReference type="OrthoDB" id="9811969at2"/>
<dbReference type="PANTHER" id="PTHR12714:SF9">
    <property type="entry name" value="PROTEIN-S-ISOPRENYLCYSTEINE O-METHYLTRANSFERASE"/>
    <property type="match status" value="1"/>
</dbReference>
<evidence type="ECO:0000256" key="3">
    <source>
        <dbReference type="ARBA" id="ARBA00022989"/>
    </source>
</evidence>
<evidence type="ECO:0000256" key="5">
    <source>
        <dbReference type="SAM" id="Phobius"/>
    </source>
</evidence>
<sequence length="260" mass="29314">MYGFLIPLLSGFILAGASAFTATWSRRWGMHGGRLVTNLLRNVLGIPLFMIGLVLAWRAEPTLQFPMGILSEVFGWFLIAAGSIPIIVGHWQLGMRTHLPSADDALMDRGLYSHVRHPIYAGAFLVFAGLAFVHPTNPWIIASVLSLVFFGAQARMEEIDLLQRMPEYQTYMERVPRFLPSRINRWTWLCPALGVVMAGVVLKLWGLSWWSAILVALMLVCPITIIWGLITLRRSANDQMRNNTITQCCRKFDEKGEPDD</sequence>